<evidence type="ECO:0000256" key="1">
    <source>
        <dbReference type="ARBA" id="ARBA00000085"/>
    </source>
</evidence>
<dbReference type="InterPro" id="IPR050482">
    <property type="entry name" value="Sensor_HK_TwoCompSys"/>
</dbReference>
<keyword evidence="3" id="KW-0597">Phosphoprotein</keyword>
<dbReference type="Pfam" id="PF02518">
    <property type="entry name" value="HATPase_c"/>
    <property type="match status" value="1"/>
</dbReference>
<dbReference type="InterPro" id="IPR036890">
    <property type="entry name" value="HATPase_C_sf"/>
</dbReference>
<sequence length="651" mass="71063">MARAGATLTASEVASRQGQRAHRAEPVVDRLQRQLRDFFWALPLVVTGLAALHQAWLYAVLRSLAPRWHPWAQLAIYGLTGVVVAWVGMRWLVDAVERRDRAEAELRRAYADLQVTHRQLLALHELGKRTASAVDVQEVLTLAARVPVETLDARGTAVVYFDPAQSRANLEVTWNLSDAASARLRRVVDAGLASEACRQCQALTANINDRCPLLDPLRPIAAEEDIGGVICLPLSVGQDRVGVLATYLRAGEAPDVDRVRMLNILATELAPALEGARLRSRLVASVNSARQTADTPQDLYGVLDRALSIMMEGWNADAGAILLSAGEPPAWDARTQRNFGELGGERFALALRLAGLARERRAPVVIPRMRAPHGLRSIAAIPLEAEGQVLGVAVMASEVDGQFALHQTDVLEALGANLALVIRNAQLYHRLREMAVLEERYRISREIHDGLAQTLGYLGLQVDRVRSLLQRGQYHDAAQEVGALHEVIREAYLDVRETIDHLRVSAEGEGGIVGALERLARDFTQRSGITVRTRLEAKDASLAPEVELHLLRIAQEALTNVRKHSGARHVEMGLTRDERFVELSIADAGRGFDPAALPPSHHHGLASMRERAAICGGQLSIVTGPGKGTRVVVRMPTMGGHSDGSTRARRG</sequence>
<dbReference type="SUPFAM" id="SSF55874">
    <property type="entry name" value="ATPase domain of HSP90 chaperone/DNA topoisomerase II/histidine kinase"/>
    <property type="match status" value="1"/>
</dbReference>
<evidence type="ECO:0000256" key="9">
    <source>
        <dbReference type="SAM" id="Coils"/>
    </source>
</evidence>
<dbReference type="Gene3D" id="3.30.565.10">
    <property type="entry name" value="Histidine kinase-like ATPase, C-terminal domain"/>
    <property type="match status" value="1"/>
</dbReference>
<keyword evidence="8" id="KW-0902">Two-component regulatory system</keyword>
<evidence type="ECO:0000256" key="10">
    <source>
        <dbReference type="SAM" id="Phobius"/>
    </source>
</evidence>
<feature type="transmembrane region" description="Helical" evidence="10">
    <location>
        <begin position="71"/>
        <end position="93"/>
    </location>
</feature>
<feature type="domain" description="Histidine kinase" evidence="11">
    <location>
        <begin position="442"/>
        <end position="639"/>
    </location>
</feature>
<dbReference type="Pfam" id="PF07730">
    <property type="entry name" value="HisKA_3"/>
    <property type="match status" value="1"/>
</dbReference>
<dbReference type="InterPro" id="IPR005467">
    <property type="entry name" value="His_kinase_dom"/>
</dbReference>
<keyword evidence="5" id="KW-0547">Nucleotide-binding</keyword>
<dbReference type="CDD" id="cd16917">
    <property type="entry name" value="HATPase_UhpB-NarQ-NarX-like"/>
    <property type="match status" value="1"/>
</dbReference>
<dbReference type="SUPFAM" id="SSF55781">
    <property type="entry name" value="GAF domain-like"/>
    <property type="match status" value="2"/>
</dbReference>
<dbReference type="InterPro" id="IPR003594">
    <property type="entry name" value="HATPase_dom"/>
</dbReference>
<name>A0ABZ1BVG0_9FIRM</name>
<dbReference type="InterPro" id="IPR011712">
    <property type="entry name" value="Sig_transdc_His_kin_sub3_dim/P"/>
</dbReference>
<evidence type="ECO:0000256" key="7">
    <source>
        <dbReference type="ARBA" id="ARBA00022840"/>
    </source>
</evidence>
<keyword evidence="13" id="KW-1185">Reference proteome</keyword>
<dbReference type="SMART" id="SM00387">
    <property type="entry name" value="HATPase_c"/>
    <property type="match status" value="1"/>
</dbReference>
<dbReference type="PROSITE" id="PS50109">
    <property type="entry name" value="HIS_KIN"/>
    <property type="match status" value="1"/>
</dbReference>
<keyword evidence="7" id="KW-0067">ATP-binding</keyword>
<evidence type="ECO:0000256" key="3">
    <source>
        <dbReference type="ARBA" id="ARBA00022553"/>
    </source>
</evidence>
<proteinExistence type="predicted"/>
<gene>
    <name evidence="12" type="ORF">U7230_11220</name>
</gene>
<dbReference type="EMBL" id="CP141615">
    <property type="protein sequence ID" value="WRP16656.1"/>
    <property type="molecule type" value="Genomic_DNA"/>
</dbReference>
<reference evidence="12 13" key="1">
    <citation type="journal article" date="2024" name="Front. Microbiol.">
        <title>Novel thermophilic genera Geochorda gen. nov. and Carboxydochorda gen. nov. from the deep terrestrial subsurface reveal the ecophysiological diversity in the class Limnochordia.</title>
        <authorList>
            <person name="Karnachuk O.V."/>
            <person name="Lukina A.P."/>
            <person name="Avakyan M.R."/>
            <person name="Kadnikov V.V."/>
            <person name="Begmatov S."/>
            <person name="Beletsky A.V."/>
            <person name="Vlasova K.G."/>
            <person name="Novikov A.A."/>
            <person name="Shcherbakova V.A."/>
            <person name="Mardanov A.V."/>
            <person name="Ravin N.V."/>
        </authorList>
    </citation>
    <scope>NUCLEOTIDE SEQUENCE [LARGE SCALE GENOMIC DNA]</scope>
    <source>
        <strain evidence="12 13">L945</strain>
    </source>
</reference>
<keyword evidence="10" id="KW-1133">Transmembrane helix</keyword>
<keyword evidence="9" id="KW-0175">Coiled coil</keyword>
<keyword evidence="4" id="KW-0808">Transferase</keyword>
<dbReference type="Pfam" id="PF13185">
    <property type="entry name" value="GAF_2"/>
    <property type="match status" value="2"/>
</dbReference>
<feature type="transmembrane region" description="Helical" evidence="10">
    <location>
        <begin position="38"/>
        <end position="59"/>
    </location>
</feature>
<dbReference type="EC" id="2.7.13.3" evidence="2"/>
<dbReference type="InterPro" id="IPR029016">
    <property type="entry name" value="GAF-like_dom_sf"/>
</dbReference>
<dbReference type="GO" id="GO:0016301">
    <property type="term" value="F:kinase activity"/>
    <property type="evidence" value="ECO:0007669"/>
    <property type="project" value="UniProtKB-KW"/>
</dbReference>
<evidence type="ECO:0000256" key="6">
    <source>
        <dbReference type="ARBA" id="ARBA00022777"/>
    </source>
</evidence>
<dbReference type="PANTHER" id="PTHR24421">
    <property type="entry name" value="NITRATE/NITRITE SENSOR PROTEIN NARX-RELATED"/>
    <property type="match status" value="1"/>
</dbReference>
<comment type="catalytic activity">
    <reaction evidence="1">
        <text>ATP + protein L-histidine = ADP + protein N-phospho-L-histidine.</text>
        <dbReference type="EC" id="2.7.13.3"/>
    </reaction>
</comment>
<evidence type="ECO:0000256" key="8">
    <source>
        <dbReference type="ARBA" id="ARBA00023012"/>
    </source>
</evidence>
<dbReference type="Proteomes" id="UP001332192">
    <property type="component" value="Chromosome"/>
</dbReference>
<keyword evidence="10" id="KW-0812">Transmembrane</keyword>
<evidence type="ECO:0000256" key="5">
    <source>
        <dbReference type="ARBA" id="ARBA00022741"/>
    </source>
</evidence>
<dbReference type="SMART" id="SM00065">
    <property type="entry name" value="GAF"/>
    <property type="match status" value="2"/>
</dbReference>
<evidence type="ECO:0000256" key="4">
    <source>
        <dbReference type="ARBA" id="ARBA00022679"/>
    </source>
</evidence>
<dbReference type="PANTHER" id="PTHR24421:SF10">
    <property type="entry name" value="NITRATE_NITRITE SENSOR PROTEIN NARQ"/>
    <property type="match status" value="1"/>
</dbReference>
<dbReference type="InterPro" id="IPR003018">
    <property type="entry name" value="GAF"/>
</dbReference>
<dbReference type="Gene3D" id="1.20.5.1930">
    <property type="match status" value="1"/>
</dbReference>
<dbReference type="Gene3D" id="3.30.450.40">
    <property type="match status" value="2"/>
</dbReference>
<evidence type="ECO:0000313" key="13">
    <source>
        <dbReference type="Proteomes" id="UP001332192"/>
    </source>
</evidence>
<feature type="coiled-coil region" evidence="9">
    <location>
        <begin position="92"/>
        <end position="119"/>
    </location>
</feature>
<keyword evidence="10" id="KW-0472">Membrane</keyword>
<protein>
    <recommendedName>
        <fullName evidence="2">histidine kinase</fullName>
        <ecNumber evidence="2">2.7.13.3</ecNumber>
    </recommendedName>
</protein>
<accession>A0ABZ1BVG0</accession>
<evidence type="ECO:0000259" key="11">
    <source>
        <dbReference type="PROSITE" id="PS50109"/>
    </source>
</evidence>
<keyword evidence="6 12" id="KW-0418">Kinase</keyword>
<dbReference type="RefSeq" id="WP_324715928.1">
    <property type="nucleotide sequence ID" value="NZ_CP141615.1"/>
</dbReference>
<organism evidence="12 13">
    <name type="scientific">Carboxydichorda subterranea</name>
    <dbReference type="NCBI Taxonomy" id="3109565"/>
    <lineage>
        <taxon>Bacteria</taxon>
        <taxon>Bacillati</taxon>
        <taxon>Bacillota</taxon>
        <taxon>Limnochordia</taxon>
        <taxon>Limnochordales</taxon>
        <taxon>Geochordaceae</taxon>
        <taxon>Carboxydichorda</taxon>
    </lineage>
</organism>
<evidence type="ECO:0000256" key="2">
    <source>
        <dbReference type="ARBA" id="ARBA00012438"/>
    </source>
</evidence>
<evidence type="ECO:0000313" key="12">
    <source>
        <dbReference type="EMBL" id="WRP16656.1"/>
    </source>
</evidence>